<comment type="caution">
    <text evidence="1">The sequence shown here is derived from an EMBL/GenBank/DDBJ whole genome shotgun (WGS) entry which is preliminary data.</text>
</comment>
<name>A0ACB8Q7Y0_9AGAM</name>
<reference evidence="1" key="1">
    <citation type="submission" date="2021-02" db="EMBL/GenBank/DDBJ databases">
        <authorList>
            <consortium name="DOE Joint Genome Institute"/>
            <person name="Ahrendt S."/>
            <person name="Looney B.P."/>
            <person name="Miyauchi S."/>
            <person name="Morin E."/>
            <person name="Drula E."/>
            <person name="Courty P.E."/>
            <person name="Chicoki N."/>
            <person name="Fauchery L."/>
            <person name="Kohler A."/>
            <person name="Kuo A."/>
            <person name="Labutti K."/>
            <person name="Pangilinan J."/>
            <person name="Lipzen A."/>
            <person name="Riley R."/>
            <person name="Andreopoulos W."/>
            <person name="He G."/>
            <person name="Johnson J."/>
            <person name="Barry K.W."/>
            <person name="Grigoriev I.V."/>
            <person name="Nagy L."/>
            <person name="Hibbett D."/>
            <person name="Henrissat B."/>
            <person name="Matheny P.B."/>
            <person name="Labbe J."/>
            <person name="Martin F."/>
        </authorList>
    </citation>
    <scope>NUCLEOTIDE SEQUENCE</scope>
    <source>
        <strain evidence="1">EC-137</strain>
    </source>
</reference>
<keyword evidence="2" id="KW-1185">Reference proteome</keyword>
<evidence type="ECO:0000313" key="2">
    <source>
        <dbReference type="Proteomes" id="UP000814128"/>
    </source>
</evidence>
<dbReference type="Proteomes" id="UP000814128">
    <property type="component" value="Unassembled WGS sequence"/>
</dbReference>
<organism evidence="1 2">
    <name type="scientific">Vararia minispora EC-137</name>
    <dbReference type="NCBI Taxonomy" id="1314806"/>
    <lineage>
        <taxon>Eukaryota</taxon>
        <taxon>Fungi</taxon>
        <taxon>Dikarya</taxon>
        <taxon>Basidiomycota</taxon>
        <taxon>Agaricomycotina</taxon>
        <taxon>Agaricomycetes</taxon>
        <taxon>Russulales</taxon>
        <taxon>Lachnocladiaceae</taxon>
        <taxon>Vararia</taxon>
    </lineage>
</organism>
<gene>
    <name evidence="1" type="ORF">K488DRAFT_90485</name>
</gene>
<evidence type="ECO:0000313" key="1">
    <source>
        <dbReference type="EMBL" id="KAI0027765.1"/>
    </source>
</evidence>
<dbReference type="EMBL" id="MU273843">
    <property type="protein sequence ID" value="KAI0027765.1"/>
    <property type="molecule type" value="Genomic_DNA"/>
</dbReference>
<proteinExistence type="predicted"/>
<reference evidence="1" key="2">
    <citation type="journal article" date="2022" name="New Phytol.">
        <title>Evolutionary transition to the ectomycorrhizal habit in the genomes of a hyperdiverse lineage of mushroom-forming fungi.</title>
        <authorList>
            <person name="Looney B."/>
            <person name="Miyauchi S."/>
            <person name="Morin E."/>
            <person name="Drula E."/>
            <person name="Courty P.E."/>
            <person name="Kohler A."/>
            <person name="Kuo A."/>
            <person name="LaButti K."/>
            <person name="Pangilinan J."/>
            <person name="Lipzen A."/>
            <person name="Riley R."/>
            <person name="Andreopoulos W."/>
            <person name="He G."/>
            <person name="Johnson J."/>
            <person name="Nolan M."/>
            <person name="Tritt A."/>
            <person name="Barry K.W."/>
            <person name="Grigoriev I.V."/>
            <person name="Nagy L.G."/>
            <person name="Hibbett D."/>
            <person name="Henrissat B."/>
            <person name="Matheny P.B."/>
            <person name="Labbe J."/>
            <person name="Martin F.M."/>
        </authorList>
    </citation>
    <scope>NUCLEOTIDE SEQUENCE</scope>
    <source>
        <strain evidence="1">EC-137</strain>
    </source>
</reference>
<sequence length="199" mass="21766">MSASESLFDFLRPRYPEAVTRLRNSIIALVFLTIATHLLPTPGLPLALYKFMRSSYTSSLEKGTVISGLPPSFVPANNAADVARREHRAILLGNLFAPQTVFKAAADTWAHLQATVQRRDAQLAPHSERSLAEHDAATTTAVRSTDDLRSAWARDFIFPSVRAAVACRCVIKLFNNFLPAIAVPAGFVSWSTIRGAFSP</sequence>
<accession>A0ACB8Q7Y0</accession>
<protein>
    <submittedName>
        <fullName evidence="1">Uncharacterized protein</fullName>
    </submittedName>
</protein>